<keyword evidence="8" id="KW-0753">Steroid metabolism</keyword>
<keyword evidence="6" id="KW-0443">Lipid metabolism</keyword>
<evidence type="ECO:0000256" key="8">
    <source>
        <dbReference type="ARBA" id="ARBA00023221"/>
    </source>
</evidence>
<evidence type="ECO:0000256" key="4">
    <source>
        <dbReference type="ARBA" id="ARBA00022827"/>
    </source>
</evidence>
<reference evidence="18" key="1">
    <citation type="submission" date="2020-05" db="EMBL/GenBank/DDBJ databases">
        <authorList>
            <person name="Chiriac C."/>
            <person name="Salcher M."/>
            <person name="Ghai R."/>
            <person name="Kavagutti S V."/>
        </authorList>
    </citation>
    <scope>NUCLEOTIDE SEQUENCE</scope>
</reference>
<evidence type="ECO:0000256" key="2">
    <source>
        <dbReference type="ARBA" id="ARBA00022548"/>
    </source>
</evidence>
<evidence type="ECO:0000256" key="13">
    <source>
        <dbReference type="ARBA" id="ARBA00049744"/>
    </source>
</evidence>
<evidence type="ECO:0000256" key="11">
    <source>
        <dbReference type="ARBA" id="ARBA00049645"/>
    </source>
</evidence>
<dbReference type="InterPro" id="IPR006076">
    <property type="entry name" value="FAD-dep_OxRdtase"/>
</dbReference>
<dbReference type="SUPFAM" id="SSF51905">
    <property type="entry name" value="FAD/NAD(P)-binding domain"/>
    <property type="match status" value="1"/>
</dbReference>
<dbReference type="EC" id="1.1.3.6" evidence="12"/>
<dbReference type="PANTHER" id="PTHR47470">
    <property type="entry name" value="CHOLESTEROL OXIDASE"/>
    <property type="match status" value="1"/>
</dbReference>
<comment type="pathway">
    <text evidence="11">Steroid metabolism; cholesterol degradation.</text>
</comment>
<evidence type="ECO:0000256" key="10">
    <source>
        <dbReference type="ARBA" id="ARBA00038856"/>
    </source>
</evidence>
<proteinExistence type="predicted"/>
<accession>A0A6J5Z4B1</accession>
<keyword evidence="5" id="KW-0560">Oxidoreductase</keyword>
<evidence type="ECO:0000256" key="14">
    <source>
        <dbReference type="ARBA" id="ARBA00049778"/>
    </source>
</evidence>
<sequence length="569" mass="61889">MSTKGTANPMSTSQGMESTDVVVVGSGFGGSVAALRLVEKGYDVRVLEAGRRFEDKDFAKNSWHARDFLFAPAIGCLGIQRIHVLPDVIVLAGAGVGGGSLVYANTMYQPDSDFFREGAWAKITDWERELSPFYDQARRMLGVVNNPTVTPADDAMRDVADRMGVSQTFTLAPVAVHFGQGPGIESEDPFFGGIGPKRLGCTQCGECMTGCRHNAKNTLVKNYLALAEQAGAQISPLTTVTKIESVGDRWRVTVQRTGSPNRTRRIIECDHVVMAAGTYGTQKLLHKMKDDGKLPNLSHRLGYLSRTNSEALVGAVGDFDRHSNLHNGVAITSSFFPEPNTHVEPVRYGVGSNSMALLSTLLSDFNDQDRLWVTWLKTIVRSPFKAMKMVWVRRWSQRTVIALVMQRVDNSLTVFGEKDFLGTWRLRTRAGEGPSNPSWLPIAHKVARELATTIGGTPMGNLGEGFGMPFTAHFVGGAVIGQSSDDGVVDAYHRVFGYVGLHIVDGSTIAGNLGVNPSLTITAQAERAFSMWPNKGQVDPRPTHGYQPVSPVAPSNPRVPSHAPARLFY</sequence>
<keyword evidence="3" id="KW-0285">Flavoprotein</keyword>
<dbReference type="InterPro" id="IPR036188">
    <property type="entry name" value="FAD/NAD-bd_sf"/>
</dbReference>
<dbReference type="InterPro" id="IPR052542">
    <property type="entry name" value="Cholesterol_Oxidase"/>
</dbReference>
<keyword evidence="2" id="KW-0153">Cholesterol metabolism</keyword>
<evidence type="ECO:0000256" key="7">
    <source>
        <dbReference type="ARBA" id="ARBA00023166"/>
    </source>
</evidence>
<dbReference type="Pfam" id="PF01266">
    <property type="entry name" value="DAO"/>
    <property type="match status" value="1"/>
</dbReference>
<dbReference type="Gene3D" id="3.50.50.60">
    <property type="entry name" value="FAD/NAD(P)-binding domain"/>
    <property type="match status" value="3"/>
</dbReference>
<evidence type="ECO:0000256" key="12">
    <source>
        <dbReference type="ARBA" id="ARBA00049723"/>
    </source>
</evidence>
<evidence type="ECO:0000256" key="1">
    <source>
        <dbReference type="ARBA" id="ARBA00001974"/>
    </source>
</evidence>
<dbReference type="EMBL" id="CAESAJ010000038">
    <property type="protein sequence ID" value="CAB4335180.1"/>
    <property type="molecule type" value="Genomic_DNA"/>
</dbReference>
<evidence type="ECO:0000256" key="3">
    <source>
        <dbReference type="ARBA" id="ARBA00022630"/>
    </source>
</evidence>
<keyword evidence="9" id="KW-0413">Isomerase</keyword>
<feature type="domain" description="Glucose-methanol-choline oxidoreductase C-terminal" evidence="17">
    <location>
        <begin position="471"/>
        <end position="525"/>
    </location>
</feature>
<keyword evidence="7" id="KW-1207">Sterol metabolism</keyword>
<evidence type="ECO:0000313" key="18">
    <source>
        <dbReference type="EMBL" id="CAB4335180.1"/>
    </source>
</evidence>
<protein>
    <recommendedName>
        <fullName evidence="13">Cholesterol oxidase</fullName>
        <ecNumber evidence="12">1.1.3.6</ecNumber>
        <ecNumber evidence="10">5.3.3.1</ecNumber>
    </recommendedName>
    <alternativeName>
        <fullName evidence="14">Cholesterol isomerase</fullName>
    </alternativeName>
</protein>
<dbReference type="Pfam" id="PF05199">
    <property type="entry name" value="GMC_oxred_C"/>
    <property type="match status" value="1"/>
</dbReference>
<evidence type="ECO:0000256" key="5">
    <source>
        <dbReference type="ARBA" id="ARBA00023002"/>
    </source>
</evidence>
<evidence type="ECO:0000259" key="16">
    <source>
        <dbReference type="Pfam" id="PF01266"/>
    </source>
</evidence>
<evidence type="ECO:0000256" key="9">
    <source>
        <dbReference type="ARBA" id="ARBA00023235"/>
    </source>
</evidence>
<feature type="domain" description="FAD dependent oxidoreductase" evidence="16">
    <location>
        <begin position="20"/>
        <end position="307"/>
    </location>
</feature>
<dbReference type="GO" id="GO:0008203">
    <property type="term" value="P:cholesterol metabolic process"/>
    <property type="evidence" value="ECO:0007669"/>
    <property type="project" value="UniProtKB-KW"/>
</dbReference>
<gene>
    <name evidence="18" type="ORF">UFOPK3770_00511</name>
</gene>
<evidence type="ECO:0000259" key="17">
    <source>
        <dbReference type="Pfam" id="PF05199"/>
    </source>
</evidence>
<name>A0A6J5Z4B1_9ZZZZ</name>
<dbReference type="PANTHER" id="PTHR47470:SF1">
    <property type="entry name" value="FAD-DEPENDENT OXIDOREDUCTASE 2 FAD BINDING DOMAIN-CONTAINING PROTEIN"/>
    <property type="match status" value="1"/>
</dbReference>
<dbReference type="InterPro" id="IPR007867">
    <property type="entry name" value="GMC_OxRtase_C"/>
</dbReference>
<evidence type="ECO:0000256" key="6">
    <source>
        <dbReference type="ARBA" id="ARBA00023098"/>
    </source>
</evidence>
<organism evidence="18">
    <name type="scientific">freshwater metagenome</name>
    <dbReference type="NCBI Taxonomy" id="449393"/>
    <lineage>
        <taxon>unclassified sequences</taxon>
        <taxon>metagenomes</taxon>
        <taxon>ecological metagenomes</taxon>
    </lineage>
</organism>
<evidence type="ECO:0000256" key="15">
    <source>
        <dbReference type="SAM" id="MobiDB-lite"/>
    </source>
</evidence>
<dbReference type="EC" id="5.3.3.1" evidence="10"/>
<comment type="cofactor">
    <cofactor evidence="1">
        <name>FAD</name>
        <dbReference type="ChEBI" id="CHEBI:57692"/>
    </cofactor>
</comment>
<dbReference type="AlphaFoldDB" id="A0A6J5Z4B1"/>
<keyword evidence="4" id="KW-0274">FAD</keyword>
<dbReference type="PRINTS" id="PR00411">
    <property type="entry name" value="PNDRDTASEI"/>
</dbReference>
<feature type="region of interest" description="Disordered" evidence="15">
    <location>
        <begin position="533"/>
        <end position="569"/>
    </location>
</feature>
<dbReference type="GO" id="GO:0004769">
    <property type="term" value="F:steroid Delta-isomerase activity"/>
    <property type="evidence" value="ECO:0007669"/>
    <property type="project" value="UniProtKB-EC"/>
</dbReference>
<dbReference type="GO" id="GO:0016995">
    <property type="term" value="F:cholesterol oxidase activity"/>
    <property type="evidence" value="ECO:0007669"/>
    <property type="project" value="UniProtKB-EC"/>
</dbReference>